<keyword evidence="5 6" id="KW-0482">Metalloprotease</keyword>
<dbReference type="AlphaFoldDB" id="A0A8H9IKT0"/>
<gene>
    <name evidence="9" type="ORF">GCM10010096_02810</name>
</gene>
<feature type="signal peptide" evidence="7">
    <location>
        <begin position="1"/>
        <end position="25"/>
    </location>
</feature>
<evidence type="ECO:0000259" key="8">
    <source>
        <dbReference type="Pfam" id="PF01435"/>
    </source>
</evidence>
<feature type="domain" description="Peptidase M48" evidence="8">
    <location>
        <begin position="76"/>
        <end position="261"/>
    </location>
</feature>
<evidence type="ECO:0000313" key="10">
    <source>
        <dbReference type="Proteomes" id="UP000608923"/>
    </source>
</evidence>
<name>A0A8H9IKT0_9BURK</name>
<keyword evidence="7" id="KW-0732">Signal</keyword>
<dbReference type="Pfam" id="PF01435">
    <property type="entry name" value="Peptidase_M48"/>
    <property type="match status" value="1"/>
</dbReference>
<dbReference type="GO" id="GO:0051603">
    <property type="term" value="P:proteolysis involved in protein catabolic process"/>
    <property type="evidence" value="ECO:0007669"/>
    <property type="project" value="TreeGrafter"/>
</dbReference>
<evidence type="ECO:0000256" key="4">
    <source>
        <dbReference type="ARBA" id="ARBA00022833"/>
    </source>
</evidence>
<keyword evidence="2" id="KW-0479">Metal-binding</keyword>
<accession>A0A8H9IKT0</accession>
<dbReference type="RefSeq" id="WP_189390716.1">
    <property type="nucleotide sequence ID" value="NZ_BMZN01000001.1"/>
</dbReference>
<comment type="similarity">
    <text evidence="6">Belongs to the peptidase M48 family.</text>
</comment>
<protein>
    <submittedName>
        <fullName evidence="9">Lipoprotein</fullName>
    </submittedName>
</protein>
<sequence length="278" mass="29820">MKGIANGKRLLAAGLILATAGCATVQTTQSGTVGVERKQFISSLVSEAELNQAAAQNYAQVLSQARQQKALDTDAAQTRRVKAIAQRLIGQVGVFRADASTWNWEVHVINEDEVNAWCMPGGKMAVYSGLIKRIQPTDAELAAIIGHEMAHALREHSREQVSQKMATSFGLTVLSALTGVQAVNDLGGTLSEVMFELPNSRTHESEADLIGVELAARAGYDPRAAVTLWQKMGALEQGRGQPEFLSTHPSSTTRIADLQAISERVMPLYQQAGAGSRP</sequence>
<dbReference type="CDD" id="cd07331">
    <property type="entry name" value="M48C_Oma1_like"/>
    <property type="match status" value="1"/>
</dbReference>
<evidence type="ECO:0000256" key="1">
    <source>
        <dbReference type="ARBA" id="ARBA00022670"/>
    </source>
</evidence>
<feature type="chain" id="PRO_5034018030" evidence="7">
    <location>
        <begin position="26"/>
        <end position="278"/>
    </location>
</feature>
<dbReference type="InterPro" id="IPR051156">
    <property type="entry name" value="Mito/Outer_Membr_Metalloprot"/>
</dbReference>
<dbReference type="PANTHER" id="PTHR22726">
    <property type="entry name" value="METALLOENDOPEPTIDASE OMA1"/>
    <property type="match status" value="1"/>
</dbReference>
<dbReference type="Gene3D" id="3.30.2010.10">
    <property type="entry name" value="Metalloproteases ('zincins'), catalytic domain"/>
    <property type="match status" value="1"/>
</dbReference>
<dbReference type="PANTHER" id="PTHR22726:SF1">
    <property type="entry name" value="METALLOENDOPEPTIDASE OMA1, MITOCHONDRIAL"/>
    <property type="match status" value="1"/>
</dbReference>
<keyword evidence="1 6" id="KW-0645">Protease</keyword>
<evidence type="ECO:0000256" key="5">
    <source>
        <dbReference type="ARBA" id="ARBA00023049"/>
    </source>
</evidence>
<keyword evidence="4 6" id="KW-0862">Zinc</keyword>
<evidence type="ECO:0000256" key="7">
    <source>
        <dbReference type="SAM" id="SignalP"/>
    </source>
</evidence>
<keyword evidence="9" id="KW-0449">Lipoprotein</keyword>
<dbReference type="GO" id="GO:0004222">
    <property type="term" value="F:metalloendopeptidase activity"/>
    <property type="evidence" value="ECO:0007669"/>
    <property type="project" value="InterPro"/>
</dbReference>
<evidence type="ECO:0000256" key="6">
    <source>
        <dbReference type="RuleBase" id="RU003983"/>
    </source>
</evidence>
<dbReference type="EMBL" id="BMZN01000001">
    <property type="protein sequence ID" value="GHC36888.1"/>
    <property type="molecule type" value="Genomic_DNA"/>
</dbReference>
<evidence type="ECO:0000256" key="3">
    <source>
        <dbReference type="ARBA" id="ARBA00022801"/>
    </source>
</evidence>
<reference evidence="10" key="1">
    <citation type="journal article" date="2019" name="Int. J. Syst. Evol. Microbiol.">
        <title>The Global Catalogue of Microorganisms (GCM) 10K type strain sequencing project: providing services to taxonomists for standard genome sequencing and annotation.</title>
        <authorList>
            <consortium name="The Broad Institute Genomics Platform"/>
            <consortium name="The Broad Institute Genome Sequencing Center for Infectious Disease"/>
            <person name="Wu L."/>
            <person name="Ma J."/>
        </authorList>
    </citation>
    <scope>NUCLEOTIDE SEQUENCE [LARGE SCALE GENOMIC DNA]</scope>
    <source>
        <strain evidence="10">KCTC 42083</strain>
    </source>
</reference>
<keyword evidence="3 6" id="KW-0378">Hydrolase</keyword>
<dbReference type="Proteomes" id="UP000608923">
    <property type="component" value="Unassembled WGS sequence"/>
</dbReference>
<proteinExistence type="inferred from homology"/>
<evidence type="ECO:0000313" key="9">
    <source>
        <dbReference type="EMBL" id="GHC36888.1"/>
    </source>
</evidence>
<dbReference type="InterPro" id="IPR001915">
    <property type="entry name" value="Peptidase_M48"/>
</dbReference>
<dbReference type="PROSITE" id="PS51257">
    <property type="entry name" value="PROKAR_LIPOPROTEIN"/>
    <property type="match status" value="1"/>
</dbReference>
<evidence type="ECO:0000256" key="2">
    <source>
        <dbReference type="ARBA" id="ARBA00022723"/>
    </source>
</evidence>
<comment type="cofactor">
    <cofactor evidence="6">
        <name>Zn(2+)</name>
        <dbReference type="ChEBI" id="CHEBI:29105"/>
    </cofactor>
    <text evidence="6">Binds 1 zinc ion per subunit.</text>
</comment>
<keyword evidence="10" id="KW-1185">Reference proteome</keyword>
<organism evidence="9 10">
    <name type="scientific">Alcaligenes pakistanensis</name>
    <dbReference type="NCBI Taxonomy" id="1482717"/>
    <lineage>
        <taxon>Bacteria</taxon>
        <taxon>Pseudomonadati</taxon>
        <taxon>Pseudomonadota</taxon>
        <taxon>Betaproteobacteria</taxon>
        <taxon>Burkholderiales</taxon>
        <taxon>Alcaligenaceae</taxon>
        <taxon>Alcaligenes</taxon>
    </lineage>
</organism>
<dbReference type="GO" id="GO:0016020">
    <property type="term" value="C:membrane"/>
    <property type="evidence" value="ECO:0007669"/>
    <property type="project" value="TreeGrafter"/>
</dbReference>
<dbReference type="GO" id="GO:0046872">
    <property type="term" value="F:metal ion binding"/>
    <property type="evidence" value="ECO:0007669"/>
    <property type="project" value="UniProtKB-KW"/>
</dbReference>
<comment type="caution">
    <text evidence="9">The sequence shown here is derived from an EMBL/GenBank/DDBJ whole genome shotgun (WGS) entry which is preliminary data.</text>
</comment>